<reference evidence="1 2" key="1">
    <citation type="journal article" date="2012" name="Science">
        <title>The Paleozoic origin of enzymatic lignin decomposition reconstructed from 31 fungal genomes.</title>
        <authorList>
            <person name="Floudas D."/>
            <person name="Binder M."/>
            <person name="Riley R."/>
            <person name="Barry K."/>
            <person name="Blanchette R.A."/>
            <person name="Henrissat B."/>
            <person name="Martinez A.T."/>
            <person name="Otillar R."/>
            <person name="Spatafora J.W."/>
            <person name="Yadav J.S."/>
            <person name="Aerts A."/>
            <person name="Benoit I."/>
            <person name="Boyd A."/>
            <person name="Carlson A."/>
            <person name="Copeland A."/>
            <person name="Coutinho P.M."/>
            <person name="de Vries R.P."/>
            <person name="Ferreira P."/>
            <person name="Findley K."/>
            <person name="Foster B."/>
            <person name="Gaskell J."/>
            <person name="Glotzer D."/>
            <person name="Gorecki P."/>
            <person name="Heitman J."/>
            <person name="Hesse C."/>
            <person name="Hori C."/>
            <person name="Igarashi K."/>
            <person name="Jurgens J.A."/>
            <person name="Kallen N."/>
            <person name="Kersten P."/>
            <person name="Kohler A."/>
            <person name="Kuees U."/>
            <person name="Kumar T.K.A."/>
            <person name="Kuo A."/>
            <person name="LaButti K."/>
            <person name="Larrondo L.F."/>
            <person name="Lindquist E."/>
            <person name="Ling A."/>
            <person name="Lombard V."/>
            <person name="Lucas S."/>
            <person name="Lundell T."/>
            <person name="Martin R."/>
            <person name="McLaughlin D.J."/>
            <person name="Morgenstern I."/>
            <person name="Morin E."/>
            <person name="Murat C."/>
            <person name="Nagy L.G."/>
            <person name="Nolan M."/>
            <person name="Ohm R.A."/>
            <person name="Patyshakuliyeva A."/>
            <person name="Rokas A."/>
            <person name="Ruiz-Duenas F.J."/>
            <person name="Sabat G."/>
            <person name="Salamov A."/>
            <person name="Samejima M."/>
            <person name="Schmutz J."/>
            <person name="Slot J.C."/>
            <person name="St John F."/>
            <person name="Stenlid J."/>
            <person name="Sun H."/>
            <person name="Sun S."/>
            <person name="Syed K."/>
            <person name="Tsang A."/>
            <person name="Wiebenga A."/>
            <person name="Young D."/>
            <person name="Pisabarro A."/>
            <person name="Eastwood D.C."/>
            <person name="Martin F."/>
            <person name="Cullen D."/>
            <person name="Grigoriev I.V."/>
            <person name="Hibbett D.S."/>
        </authorList>
    </citation>
    <scope>NUCLEOTIDE SEQUENCE [LARGE SCALE GENOMIC DNA]</scope>
    <source>
        <strain evidence="1 2">MD-104</strain>
    </source>
</reference>
<proteinExistence type="predicted"/>
<organism evidence="1 2">
    <name type="scientific">Wolfiporia cocos (strain MD-104)</name>
    <name type="common">Brown rot fungus</name>
    <dbReference type="NCBI Taxonomy" id="742152"/>
    <lineage>
        <taxon>Eukaryota</taxon>
        <taxon>Fungi</taxon>
        <taxon>Dikarya</taxon>
        <taxon>Basidiomycota</taxon>
        <taxon>Agaricomycotina</taxon>
        <taxon>Agaricomycetes</taxon>
        <taxon>Polyporales</taxon>
        <taxon>Phaeolaceae</taxon>
        <taxon>Wolfiporia</taxon>
    </lineage>
</organism>
<accession>A0A2H3JDP1</accession>
<gene>
    <name evidence="1" type="ORF">WOLCODRAFT_140080</name>
</gene>
<dbReference type="AlphaFoldDB" id="A0A2H3JDP1"/>
<name>A0A2H3JDP1_WOLCO</name>
<protein>
    <submittedName>
        <fullName evidence="1">Uncharacterized protein</fullName>
    </submittedName>
</protein>
<sequence length="52" mass="5473">MLGSTDAAQALLKAMCIRIVCPNALADGSILRPQALQLHSSPTYVVATYELG</sequence>
<dbReference type="EMBL" id="KB467854">
    <property type="protein sequence ID" value="PCH35798.1"/>
    <property type="molecule type" value="Genomic_DNA"/>
</dbReference>
<evidence type="ECO:0000313" key="1">
    <source>
        <dbReference type="EMBL" id="PCH35798.1"/>
    </source>
</evidence>
<keyword evidence="2" id="KW-1185">Reference proteome</keyword>
<dbReference type="Proteomes" id="UP000218811">
    <property type="component" value="Unassembled WGS sequence"/>
</dbReference>
<evidence type="ECO:0000313" key="2">
    <source>
        <dbReference type="Proteomes" id="UP000218811"/>
    </source>
</evidence>